<evidence type="ECO:0000256" key="2">
    <source>
        <dbReference type="SAM" id="MobiDB-lite"/>
    </source>
</evidence>
<comment type="caution">
    <text evidence="4">The sequence shown here is derived from an EMBL/GenBank/DDBJ whole genome shotgun (WGS) entry which is preliminary data.</text>
</comment>
<dbReference type="InterPro" id="IPR050267">
    <property type="entry name" value="Anti-sigma-factor_SerPK"/>
</dbReference>
<dbReference type="AlphaFoldDB" id="A0A368VFF6"/>
<dbReference type="EMBL" id="QPJC01000013">
    <property type="protein sequence ID" value="RCW39953.1"/>
    <property type="molecule type" value="Genomic_DNA"/>
</dbReference>
<dbReference type="InterPro" id="IPR036890">
    <property type="entry name" value="HATPase_C_sf"/>
</dbReference>
<sequence>MDTDRADQARSRGGGRESLETSTAELGYHAVPASADRLPALRRALMDWATQAGLSADNVEALGLSSYEAMANVVEHAYTDGDGVLDLTAVCLPAENRVRVTVADRGEWTVPPARPDMRNGRGLPLIRRLADESEVVAGSVGTTVRMWWSLSVAR</sequence>
<evidence type="ECO:0000256" key="1">
    <source>
        <dbReference type="ARBA" id="ARBA00022527"/>
    </source>
</evidence>
<dbReference type="PANTHER" id="PTHR35526">
    <property type="entry name" value="ANTI-SIGMA-F FACTOR RSBW-RELATED"/>
    <property type="match status" value="1"/>
</dbReference>
<feature type="domain" description="Histidine kinase/HSP90-like ATPase" evidence="3">
    <location>
        <begin position="31"/>
        <end position="148"/>
    </location>
</feature>
<feature type="region of interest" description="Disordered" evidence="2">
    <location>
        <begin position="1"/>
        <end position="24"/>
    </location>
</feature>
<keyword evidence="5" id="KW-1185">Reference proteome</keyword>
<keyword evidence="1" id="KW-0723">Serine/threonine-protein kinase</keyword>
<dbReference type="PANTHER" id="PTHR35526:SF3">
    <property type="entry name" value="ANTI-SIGMA-F FACTOR RSBW"/>
    <property type="match status" value="1"/>
</dbReference>
<evidence type="ECO:0000259" key="3">
    <source>
        <dbReference type="Pfam" id="PF13581"/>
    </source>
</evidence>
<dbReference type="Gene3D" id="3.30.565.10">
    <property type="entry name" value="Histidine kinase-like ATPase, C-terminal domain"/>
    <property type="match status" value="1"/>
</dbReference>
<keyword evidence="1" id="KW-0418">Kinase</keyword>
<feature type="compositionally biased region" description="Basic and acidic residues" evidence="2">
    <location>
        <begin position="1"/>
        <end position="19"/>
    </location>
</feature>
<evidence type="ECO:0000313" key="4">
    <source>
        <dbReference type="EMBL" id="RCW39953.1"/>
    </source>
</evidence>
<reference evidence="4 5" key="1">
    <citation type="submission" date="2018-07" db="EMBL/GenBank/DDBJ databases">
        <title>Genomic Encyclopedia of Type Strains, Phase III (KMG-III): the genomes of soil and plant-associated and newly described type strains.</title>
        <authorList>
            <person name="Whitman W."/>
        </authorList>
    </citation>
    <scope>NUCLEOTIDE SEQUENCE [LARGE SCALE GENOMIC DNA]</scope>
    <source>
        <strain evidence="4 5">CECT 8575</strain>
    </source>
</reference>
<evidence type="ECO:0000313" key="5">
    <source>
        <dbReference type="Proteomes" id="UP000253495"/>
    </source>
</evidence>
<dbReference type="CDD" id="cd16936">
    <property type="entry name" value="HATPase_RsbW-like"/>
    <property type="match status" value="1"/>
</dbReference>
<proteinExistence type="predicted"/>
<protein>
    <submittedName>
        <fullName evidence="4">Anti-sigma regulatory factor (Ser/Thr protein kinase)</fullName>
    </submittedName>
</protein>
<dbReference type="Proteomes" id="UP000253495">
    <property type="component" value="Unassembled WGS sequence"/>
</dbReference>
<gene>
    <name evidence="4" type="ORF">DFQ14_11335</name>
</gene>
<dbReference type="GO" id="GO:0004674">
    <property type="term" value="F:protein serine/threonine kinase activity"/>
    <property type="evidence" value="ECO:0007669"/>
    <property type="project" value="UniProtKB-KW"/>
</dbReference>
<accession>A0A368VFF6</accession>
<organism evidence="4 5">
    <name type="scientific">Halopolyspora algeriensis</name>
    <dbReference type="NCBI Taxonomy" id="1500506"/>
    <lineage>
        <taxon>Bacteria</taxon>
        <taxon>Bacillati</taxon>
        <taxon>Actinomycetota</taxon>
        <taxon>Actinomycetes</taxon>
        <taxon>Actinomycetes incertae sedis</taxon>
        <taxon>Halopolyspora</taxon>
    </lineage>
</organism>
<name>A0A368VFF6_9ACTN</name>
<dbReference type="Pfam" id="PF13581">
    <property type="entry name" value="HATPase_c_2"/>
    <property type="match status" value="1"/>
</dbReference>
<dbReference type="RefSeq" id="WP_114454422.1">
    <property type="nucleotide sequence ID" value="NZ_QPJC01000013.1"/>
</dbReference>
<dbReference type="InterPro" id="IPR003594">
    <property type="entry name" value="HATPase_dom"/>
</dbReference>
<keyword evidence="1" id="KW-0808">Transferase</keyword>
<dbReference type="SUPFAM" id="SSF55874">
    <property type="entry name" value="ATPase domain of HSP90 chaperone/DNA topoisomerase II/histidine kinase"/>
    <property type="match status" value="1"/>
</dbReference>
<dbReference type="OrthoDB" id="5243175at2"/>